<evidence type="ECO:0000313" key="2">
    <source>
        <dbReference type="Proteomes" id="UP000277928"/>
    </source>
</evidence>
<sequence>MIPQTNRRILLTGLLRKPIADRILTYKIRIDSMHRSPATWDCLVCPHAVQGLVLRRGLFHVCGLGL</sequence>
<keyword evidence="2" id="KW-1185">Reference proteome</keyword>
<gene>
    <name evidence="1" type="ORF">NLS_LOCUS2523</name>
</gene>
<accession>A0A3P6STX3</accession>
<evidence type="ECO:0000313" key="1">
    <source>
        <dbReference type="EMBL" id="VDK74559.1"/>
    </source>
</evidence>
<reference evidence="1 2" key="1">
    <citation type="submission" date="2018-08" db="EMBL/GenBank/DDBJ databases">
        <authorList>
            <person name="Laetsch R D."/>
            <person name="Stevens L."/>
            <person name="Kumar S."/>
            <person name="Blaxter L. M."/>
        </authorList>
    </citation>
    <scope>NUCLEOTIDE SEQUENCE [LARGE SCALE GENOMIC DNA]</scope>
</reference>
<dbReference type="Proteomes" id="UP000277928">
    <property type="component" value="Unassembled WGS sequence"/>
</dbReference>
<protein>
    <submittedName>
        <fullName evidence="1">Uncharacterized protein</fullName>
    </submittedName>
</protein>
<organism evidence="1 2">
    <name type="scientific">Litomosoides sigmodontis</name>
    <name type="common">Filarial nematode worm</name>
    <dbReference type="NCBI Taxonomy" id="42156"/>
    <lineage>
        <taxon>Eukaryota</taxon>
        <taxon>Metazoa</taxon>
        <taxon>Ecdysozoa</taxon>
        <taxon>Nematoda</taxon>
        <taxon>Chromadorea</taxon>
        <taxon>Rhabditida</taxon>
        <taxon>Spirurina</taxon>
        <taxon>Spiruromorpha</taxon>
        <taxon>Filarioidea</taxon>
        <taxon>Onchocercidae</taxon>
        <taxon>Litomosoides</taxon>
    </lineage>
</organism>
<name>A0A3P6STX3_LITSI</name>
<dbReference type="AlphaFoldDB" id="A0A3P6STX3"/>
<dbReference type="EMBL" id="UYRX01000116">
    <property type="protein sequence ID" value="VDK74559.1"/>
    <property type="molecule type" value="Genomic_DNA"/>
</dbReference>
<proteinExistence type="predicted"/>